<dbReference type="InParanoid" id="A0A0C3DZ86"/>
<evidence type="ECO:0000313" key="2">
    <source>
        <dbReference type="Proteomes" id="UP000054321"/>
    </source>
</evidence>
<reference evidence="1 2" key="1">
    <citation type="submission" date="2014-04" db="EMBL/GenBank/DDBJ databases">
        <authorList>
            <consortium name="DOE Joint Genome Institute"/>
            <person name="Kuo A."/>
            <person name="Martino E."/>
            <person name="Perotto S."/>
            <person name="Kohler A."/>
            <person name="Nagy L.G."/>
            <person name="Floudas D."/>
            <person name="Copeland A."/>
            <person name="Barry K.W."/>
            <person name="Cichocki N."/>
            <person name="Veneault-Fourrey C."/>
            <person name="LaButti K."/>
            <person name="Lindquist E.A."/>
            <person name="Lipzen A."/>
            <person name="Lundell T."/>
            <person name="Morin E."/>
            <person name="Murat C."/>
            <person name="Sun H."/>
            <person name="Tunlid A."/>
            <person name="Henrissat B."/>
            <person name="Grigoriev I.V."/>
            <person name="Hibbett D.S."/>
            <person name="Martin F."/>
            <person name="Nordberg H.P."/>
            <person name="Cantor M.N."/>
            <person name="Hua S.X."/>
        </authorList>
    </citation>
    <scope>NUCLEOTIDE SEQUENCE [LARGE SCALE GENOMIC DNA]</scope>
    <source>
        <strain evidence="1 2">Zn</strain>
    </source>
</reference>
<dbReference type="Proteomes" id="UP000054321">
    <property type="component" value="Unassembled WGS sequence"/>
</dbReference>
<gene>
    <name evidence="1" type="ORF">OIDMADRAFT_47312</name>
</gene>
<dbReference type="HOGENOM" id="CLU_630210_0_0_1"/>
<organism evidence="1 2">
    <name type="scientific">Oidiodendron maius (strain Zn)</name>
    <dbReference type="NCBI Taxonomy" id="913774"/>
    <lineage>
        <taxon>Eukaryota</taxon>
        <taxon>Fungi</taxon>
        <taxon>Dikarya</taxon>
        <taxon>Ascomycota</taxon>
        <taxon>Pezizomycotina</taxon>
        <taxon>Leotiomycetes</taxon>
        <taxon>Leotiomycetes incertae sedis</taxon>
        <taxon>Myxotrichaceae</taxon>
        <taxon>Oidiodendron</taxon>
    </lineage>
</organism>
<dbReference type="EMBL" id="KN832870">
    <property type="protein sequence ID" value="KIN07403.1"/>
    <property type="molecule type" value="Genomic_DNA"/>
</dbReference>
<protein>
    <submittedName>
        <fullName evidence="1">Uncharacterized protein</fullName>
    </submittedName>
</protein>
<accession>A0A0C3DZ86</accession>
<keyword evidence="2" id="KW-1185">Reference proteome</keyword>
<dbReference type="OrthoDB" id="3556418at2759"/>
<dbReference type="AlphaFoldDB" id="A0A0C3DZ86"/>
<sequence>MPRIQTPQIEEPQPDFSHQIANLAKIYTEEDRYSGQPDDSFDFKFDTDNTNDLQEAFEALITDDSQLNTNNPDSTTYFTTCGAVNTEQAQQIVDIVANQAFEYALTSATTQRIDDSKQLSTYLTRYSDNHFAGVMIDTGAATVSTAGKNQYQAYSKAFNLDILDTTTTGSTSVCFGIGATTSIGSVKLHMPIGSATFHIVDADTPFLLCLQDLDKIGAYYNNLMDQIIYPGGSHPVIHNYRHPFIIWENSAVCPGGVKAQTDRTGYLRAQTGDLTGTPARTGGVKVQTDRTGYLRAQTGDLTGTPARTSGLTLRLAQTGDLEGKSRPARTDNVAPEISTGKANVKSFDVDEELVDLLETGGNHALWDEEADQRSDEAREQEKEPWVPKVWLDALLECTDASPLGPAIREMLGECSIWHADFRVMRMRIGTRQVLR</sequence>
<proteinExistence type="predicted"/>
<evidence type="ECO:0000313" key="1">
    <source>
        <dbReference type="EMBL" id="KIN07403.1"/>
    </source>
</evidence>
<reference evidence="2" key="2">
    <citation type="submission" date="2015-01" db="EMBL/GenBank/DDBJ databases">
        <title>Evolutionary Origins and Diversification of the Mycorrhizal Mutualists.</title>
        <authorList>
            <consortium name="DOE Joint Genome Institute"/>
            <consortium name="Mycorrhizal Genomics Consortium"/>
            <person name="Kohler A."/>
            <person name="Kuo A."/>
            <person name="Nagy L.G."/>
            <person name="Floudas D."/>
            <person name="Copeland A."/>
            <person name="Barry K.W."/>
            <person name="Cichocki N."/>
            <person name="Veneault-Fourrey C."/>
            <person name="LaButti K."/>
            <person name="Lindquist E.A."/>
            <person name="Lipzen A."/>
            <person name="Lundell T."/>
            <person name="Morin E."/>
            <person name="Murat C."/>
            <person name="Riley R."/>
            <person name="Ohm R."/>
            <person name="Sun H."/>
            <person name="Tunlid A."/>
            <person name="Henrissat B."/>
            <person name="Grigoriev I.V."/>
            <person name="Hibbett D.S."/>
            <person name="Martin F."/>
        </authorList>
    </citation>
    <scope>NUCLEOTIDE SEQUENCE [LARGE SCALE GENOMIC DNA]</scope>
    <source>
        <strain evidence="2">Zn</strain>
    </source>
</reference>
<name>A0A0C3DZ86_OIDMZ</name>